<dbReference type="GeneID" id="87619059"/>
<dbReference type="Proteomes" id="UP000288024">
    <property type="component" value="Unassembled WGS sequence"/>
</dbReference>
<dbReference type="InterPro" id="IPR052710">
    <property type="entry name" value="CAAX_protease"/>
</dbReference>
<keyword evidence="4" id="KW-1185">Reference proteome</keyword>
<keyword evidence="1" id="KW-0472">Membrane</keyword>
<dbReference type="GO" id="GO:0080120">
    <property type="term" value="P:CAAX-box protein maturation"/>
    <property type="evidence" value="ECO:0007669"/>
    <property type="project" value="UniProtKB-ARBA"/>
</dbReference>
<evidence type="ECO:0000313" key="3">
    <source>
        <dbReference type="EMBL" id="RVT59555.1"/>
    </source>
</evidence>
<evidence type="ECO:0000256" key="1">
    <source>
        <dbReference type="SAM" id="Phobius"/>
    </source>
</evidence>
<feature type="transmembrane region" description="Helical" evidence="1">
    <location>
        <begin position="164"/>
        <end position="184"/>
    </location>
</feature>
<dbReference type="AlphaFoldDB" id="A0A437K7Y9"/>
<sequence>MKHLIKNKYIWIFATYILIMTVVPRGLKFVLYLGDVGKTEHLAFKNYHVENDLLIIWLNISIQLLILGFVFFLYSSTSVFTWKRPIVKGKDFLNALYIFLWKILVSGIAGIVFVFINGGLGDATPQNQQNLEVAIQTSLVTVISTVILAPIIEEFFFRKILIGHIFASHPYIGLMLSSLIFGGLHLVSGFSVVGLIIYCGMGLFLGLLYLKTNRLESSMIAHSFNNLISSLRILIQ</sequence>
<keyword evidence="3" id="KW-0482">Metalloprotease</keyword>
<dbReference type="GO" id="GO:0008237">
    <property type="term" value="F:metallopeptidase activity"/>
    <property type="evidence" value="ECO:0007669"/>
    <property type="project" value="UniProtKB-KW"/>
</dbReference>
<feature type="transmembrane region" description="Helical" evidence="1">
    <location>
        <begin position="190"/>
        <end position="210"/>
    </location>
</feature>
<feature type="transmembrane region" description="Helical" evidence="1">
    <location>
        <begin position="9"/>
        <end position="34"/>
    </location>
</feature>
<organism evidence="3 4">
    <name type="scientific">Niallia taxi</name>
    <dbReference type="NCBI Taxonomy" id="2499688"/>
    <lineage>
        <taxon>Bacteria</taxon>
        <taxon>Bacillati</taxon>
        <taxon>Bacillota</taxon>
        <taxon>Bacilli</taxon>
        <taxon>Bacillales</taxon>
        <taxon>Bacillaceae</taxon>
        <taxon>Niallia</taxon>
    </lineage>
</organism>
<accession>A0A437K7Y9</accession>
<feature type="transmembrane region" description="Helical" evidence="1">
    <location>
        <begin position="95"/>
        <end position="121"/>
    </location>
</feature>
<evidence type="ECO:0000313" key="4">
    <source>
        <dbReference type="Proteomes" id="UP000288024"/>
    </source>
</evidence>
<dbReference type="GO" id="GO:0004175">
    <property type="term" value="F:endopeptidase activity"/>
    <property type="evidence" value="ECO:0007669"/>
    <property type="project" value="UniProtKB-ARBA"/>
</dbReference>
<feature type="transmembrane region" description="Helical" evidence="1">
    <location>
        <begin position="133"/>
        <end position="152"/>
    </location>
</feature>
<dbReference type="PANTHER" id="PTHR36435:SF1">
    <property type="entry name" value="CAAX AMINO TERMINAL PROTEASE FAMILY PROTEIN"/>
    <property type="match status" value="1"/>
</dbReference>
<feature type="domain" description="CAAX prenyl protease 2/Lysostaphin resistance protein A-like" evidence="2">
    <location>
        <begin position="137"/>
        <end position="228"/>
    </location>
</feature>
<keyword evidence="1" id="KW-1133">Transmembrane helix</keyword>
<dbReference type="RefSeq" id="WP_127740008.1">
    <property type="nucleotide sequence ID" value="NZ_CAJCKN010000005.1"/>
</dbReference>
<dbReference type="PANTHER" id="PTHR36435">
    <property type="entry name" value="SLR1288 PROTEIN"/>
    <property type="match status" value="1"/>
</dbReference>
<keyword evidence="3" id="KW-0645">Protease</keyword>
<dbReference type="Pfam" id="PF02517">
    <property type="entry name" value="Rce1-like"/>
    <property type="match status" value="1"/>
</dbReference>
<keyword evidence="3" id="KW-0378">Hydrolase</keyword>
<name>A0A437K7Y9_9BACI</name>
<dbReference type="InterPro" id="IPR003675">
    <property type="entry name" value="Rce1/LyrA-like_dom"/>
</dbReference>
<evidence type="ECO:0000259" key="2">
    <source>
        <dbReference type="Pfam" id="PF02517"/>
    </source>
</evidence>
<keyword evidence="1" id="KW-0812">Transmembrane</keyword>
<comment type="caution">
    <text evidence="3">The sequence shown here is derived from an EMBL/GenBank/DDBJ whole genome shotgun (WGS) entry which is preliminary data.</text>
</comment>
<dbReference type="EMBL" id="RZTZ01000009">
    <property type="protein sequence ID" value="RVT59555.1"/>
    <property type="molecule type" value="Genomic_DNA"/>
</dbReference>
<proteinExistence type="predicted"/>
<reference evidence="3 4" key="1">
    <citation type="submission" date="2019-01" db="EMBL/GenBank/DDBJ databases">
        <title>Bacillus sp. M5HDSG1-1, whole genome shotgun sequence.</title>
        <authorList>
            <person name="Tuo L."/>
        </authorList>
    </citation>
    <scope>NUCLEOTIDE SEQUENCE [LARGE SCALE GENOMIC DNA]</scope>
    <source>
        <strain evidence="3 4">M5HDSG1-1</strain>
    </source>
</reference>
<dbReference type="GO" id="GO:0006508">
    <property type="term" value="P:proteolysis"/>
    <property type="evidence" value="ECO:0007669"/>
    <property type="project" value="UniProtKB-KW"/>
</dbReference>
<protein>
    <submittedName>
        <fullName evidence="3">CPBP family intramembrane metalloprotease</fullName>
    </submittedName>
</protein>
<feature type="transmembrane region" description="Helical" evidence="1">
    <location>
        <begin position="54"/>
        <end position="74"/>
    </location>
</feature>
<gene>
    <name evidence="3" type="ORF">EM808_19890</name>
</gene>